<name>A0A3M0GAW8_9ACTN</name>
<feature type="binding site" evidence="9">
    <location>
        <position position="263"/>
    </location>
    <ligand>
        <name>NAD(+)</name>
        <dbReference type="ChEBI" id="CHEBI:57540"/>
    </ligand>
</feature>
<dbReference type="PANTHER" id="PTHR22912:SF217">
    <property type="entry name" value="DIHYDROLIPOYL DEHYDROGENASE"/>
    <property type="match status" value="1"/>
</dbReference>
<feature type="domain" description="Pyridine nucleotide-disulphide oxidoreductase dimerisation" evidence="12">
    <location>
        <begin position="344"/>
        <end position="454"/>
    </location>
</feature>
<dbReference type="RefSeq" id="WP_121901111.1">
    <property type="nucleotide sequence ID" value="NZ_REFW01000002.1"/>
</dbReference>
<feature type="binding site" evidence="9">
    <location>
        <position position="51"/>
    </location>
    <ligand>
        <name>FAD</name>
        <dbReference type="ChEBI" id="CHEBI:57692"/>
    </ligand>
</feature>
<keyword evidence="2 11" id="KW-0285">Flavoprotein</keyword>
<comment type="similarity">
    <text evidence="1 11">Belongs to the class-I pyridine nucleotide-disulfide oxidoreductase family.</text>
</comment>
<dbReference type="GO" id="GO:0004148">
    <property type="term" value="F:dihydrolipoyl dehydrogenase (NADH) activity"/>
    <property type="evidence" value="ECO:0007669"/>
    <property type="project" value="TreeGrafter"/>
</dbReference>
<feature type="binding site" evidence="9">
    <location>
        <position position="114"/>
    </location>
    <ligand>
        <name>FAD</name>
        <dbReference type="ChEBI" id="CHEBI:57692"/>
    </ligand>
</feature>
<feature type="binding site" evidence="9">
    <location>
        <position position="303"/>
    </location>
    <ligand>
        <name>FAD</name>
        <dbReference type="ChEBI" id="CHEBI:57692"/>
    </ligand>
</feature>
<feature type="active site" description="Proton acceptor" evidence="8">
    <location>
        <position position="444"/>
    </location>
</feature>
<accession>A0A3M0GAW8</accession>
<evidence type="ECO:0000259" key="13">
    <source>
        <dbReference type="Pfam" id="PF07992"/>
    </source>
</evidence>
<dbReference type="GO" id="GO:0006103">
    <property type="term" value="P:2-oxoglutarate metabolic process"/>
    <property type="evidence" value="ECO:0007669"/>
    <property type="project" value="TreeGrafter"/>
</dbReference>
<dbReference type="Pfam" id="PF02852">
    <property type="entry name" value="Pyr_redox_dim"/>
    <property type="match status" value="1"/>
</dbReference>
<feature type="disulfide bond" description="Redox-active" evidence="10">
    <location>
        <begin position="42"/>
        <end position="47"/>
    </location>
</feature>
<dbReference type="PRINTS" id="PR00411">
    <property type="entry name" value="PNDRDTASEI"/>
</dbReference>
<dbReference type="SUPFAM" id="SSF55424">
    <property type="entry name" value="FAD/NAD-linked reductases, dimerisation (C-terminal) domain"/>
    <property type="match status" value="1"/>
</dbReference>
<evidence type="ECO:0000313" key="14">
    <source>
        <dbReference type="EMBL" id="RMB59632.1"/>
    </source>
</evidence>
<evidence type="ECO:0000256" key="5">
    <source>
        <dbReference type="ARBA" id="ARBA00023027"/>
    </source>
</evidence>
<dbReference type="InterPro" id="IPR036188">
    <property type="entry name" value="FAD/NAD-bd_sf"/>
</dbReference>
<evidence type="ECO:0000256" key="2">
    <source>
        <dbReference type="ARBA" id="ARBA00022630"/>
    </source>
</evidence>
<dbReference type="InterPro" id="IPR001100">
    <property type="entry name" value="Pyr_nuc-diS_OxRdtase"/>
</dbReference>
<dbReference type="Gene3D" id="3.50.50.60">
    <property type="entry name" value="FAD/NAD(P)-binding domain"/>
    <property type="match status" value="2"/>
</dbReference>
<dbReference type="InterPro" id="IPR023753">
    <property type="entry name" value="FAD/NAD-binding_dom"/>
</dbReference>
<keyword evidence="6" id="KW-1015">Disulfide bond</keyword>
<dbReference type="InterPro" id="IPR012999">
    <property type="entry name" value="Pyr_OxRdtase_I_AS"/>
</dbReference>
<evidence type="ECO:0000259" key="12">
    <source>
        <dbReference type="Pfam" id="PF02852"/>
    </source>
</evidence>
<keyword evidence="15" id="KW-1185">Reference proteome</keyword>
<dbReference type="OrthoDB" id="4763248at2"/>
<organism evidence="14 15">
    <name type="scientific">Tessaracoccus antarcticus</name>
    <dbReference type="NCBI Taxonomy" id="2479848"/>
    <lineage>
        <taxon>Bacteria</taxon>
        <taxon>Bacillati</taxon>
        <taxon>Actinomycetota</taxon>
        <taxon>Actinomycetes</taxon>
        <taxon>Propionibacteriales</taxon>
        <taxon>Propionibacteriaceae</taxon>
        <taxon>Tessaracoccus</taxon>
    </lineage>
</organism>
<evidence type="ECO:0000313" key="15">
    <source>
        <dbReference type="Proteomes" id="UP000275256"/>
    </source>
</evidence>
<dbReference type="InterPro" id="IPR050151">
    <property type="entry name" value="Class-I_Pyr_Nuc-Dis_Oxidored"/>
</dbReference>
<keyword evidence="7 11" id="KW-0676">Redox-active center</keyword>
<keyword evidence="4 11" id="KW-0560">Oxidoreductase</keyword>
<dbReference type="GO" id="GO:0050660">
    <property type="term" value="F:flavin adenine dinucleotide binding"/>
    <property type="evidence" value="ECO:0007669"/>
    <property type="project" value="TreeGrafter"/>
</dbReference>
<evidence type="ECO:0000256" key="1">
    <source>
        <dbReference type="ARBA" id="ARBA00007532"/>
    </source>
</evidence>
<evidence type="ECO:0000256" key="8">
    <source>
        <dbReference type="PIRSR" id="PIRSR000350-2"/>
    </source>
</evidence>
<gene>
    <name evidence="14" type="ORF">EAX62_07605</name>
</gene>
<dbReference type="AlphaFoldDB" id="A0A3M0GAW8"/>
<evidence type="ECO:0000256" key="10">
    <source>
        <dbReference type="PIRSR" id="PIRSR000350-4"/>
    </source>
</evidence>
<dbReference type="SUPFAM" id="SSF51905">
    <property type="entry name" value="FAD/NAD(P)-binding domain"/>
    <property type="match status" value="1"/>
</dbReference>
<sequence>MSQEFDVVILGAGSAGYACALRAAQLGLSVALVDEGPVGGTCLHRGCIPTKSWLQAAKVRQSVISASAFGIGATLGDVDAAAVLGYATGVVGQLHKGLQGLIASRGIKLVNARGSLVTDQRGPGIDVDGSVLRARAVVIATGAEPITLGLAVDGTRILTSWDALQRSTLPERAIVLGGGVIGVEFASMWADLGVAVTLVEATPSLLPTEEPDLAKVLQAALVKRGVDVLLSCPITAAHATDSGVRVELGGDTLEADVLLVAAGRRPMLEGIGLDEAGVKRAGAHISVDSSLRTSVKGVYAAGDVVRGPQLAHRGYAHGLFLAEHIAHTQGKHSSRTTLCADSDIARITYSHPQVASVGLTTTQAEAEGPVEVADYPLRGNGRALMSRPPGERETGLVRVIRRSGGEILGVHAVGDDVAELIAEGALLVGWGATPEDLRDIVHPHPTLSEALAEANLKLAGSPLHMHS</sequence>
<dbReference type="Gene3D" id="3.30.390.30">
    <property type="match status" value="1"/>
</dbReference>
<evidence type="ECO:0000256" key="9">
    <source>
        <dbReference type="PIRSR" id="PIRSR000350-3"/>
    </source>
</evidence>
<evidence type="ECO:0000256" key="4">
    <source>
        <dbReference type="ARBA" id="ARBA00023002"/>
    </source>
</evidence>
<dbReference type="Pfam" id="PF07992">
    <property type="entry name" value="Pyr_redox_2"/>
    <property type="match status" value="1"/>
</dbReference>
<comment type="caution">
    <text evidence="14">The sequence shown here is derived from an EMBL/GenBank/DDBJ whole genome shotgun (WGS) entry which is preliminary data.</text>
</comment>
<dbReference type="PRINTS" id="PR00368">
    <property type="entry name" value="FADPNR"/>
</dbReference>
<dbReference type="InterPro" id="IPR004099">
    <property type="entry name" value="Pyr_nucl-diS_OxRdtase_dimer"/>
</dbReference>
<keyword evidence="9" id="KW-0547">Nucleotide-binding</keyword>
<keyword evidence="5 9" id="KW-0520">NAD</keyword>
<evidence type="ECO:0000256" key="7">
    <source>
        <dbReference type="ARBA" id="ARBA00023284"/>
    </source>
</evidence>
<dbReference type="Proteomes" id="UP000275256">
    <property type="component" value="Unassembled WGS sequence"/>
</dbReference>
<protein>
    <submittedName>
        <fullName evidence="14">Dihydrolipoyl dehydrogenase</fullName>
    </submittedName>
</protein>
<reference evidence="14 15" key="1">
    <citation type="submission" date="2018-10" db="EMBL/GenBank/DDBJ databases">
        <title>Tessaracoccus antarcticuss sp. nov., isolated from sediment.</title>
        <authorList>
            <person name="Zhou L.Y."/>
            <person name="Du Z.J."/>
        </authorList>
    </citation>
    <scope>NUCLEOTIDE SEQUENCE [LARGE SCALE GENOMIC DNA]</scope>
    <source>
        <strain evidence="14 15">JDX10</strain>
    </source>
</reference>
<dbReference type="PROSITE" id="PS00076">
    <property type="entry name" value="PYRIDINE_REDOX_1"/>
    <property type="match status" value="1"/>
</dbReference>
<dbReference type="EMBL" id="REFW01000002">
    <property type="protein sequence ID" value="RMB59632.1"/>
    <property type="molecule type" value="Genomic_DNA"/>
</dbReference>
<comment type="cofactor">
    <cofactor evidence="9">
        <name>FAD</name>
        <dbReference type="ChEBI" id="CHEBI:57692"/>
    </cofactor>
    <text evidence="9">Binds 1 FAD per subunit.</text>
</comment>
<evidence type="ECO:0000256" key="6">
    <source>
        <dbReference type="ARBA" id="ARBA00023157"/>
    </source>
</evidence>
<dbReference type="FunFam" id="3.30.390.30:FF:000001">
    <property type="entry name" value="Dihydrolipoyl dehydrogenase"/>
    <property type="match status" value="1"/>
</dbReference>
<evidence type="ECO:0000256" key="11">
    <source>
        <dbReference type="RuleBase" id="RU003691"/>
    </source>
</evidence>
<dbReference type="PIRSF" id="PIRSF000350">
    <property type="entry name" value="Mercury_reductase_MerA"/>
    <property type="match status" value="1"/>
</dbReference>
<evidence type="ECO:0000256" key="3">
    <source>
        <dbReference type="ARBA" id="ARBA00022827"/>
    </source>
</evidence>
<proteinExistence type="inferred from homology"/>
<dbReference type="InterPro" id="IPR016156">
    <property type="entry name" value="FAD/NAD-linked_Rdtase_dimer_sf"/>
</dbReference>
<feature type="domain" description="FAD/NAD(P)-binding" evidence="13">
    <location>
        <begin position="5"/>
        <end position="318"/>
    </location>
</feature>
<keyword evidence="3 9" id="KW-0274">FAD</keyword>
<feature type="binding site" evidence="9">
    <location>
        <position position="200"/>
    </location>
    <ligand>
        <name>NAD(+)</name>
        <dbReference type="ChEBI" id="CHEBI:57540"/>
    </ligand>
</feature>
<dbReference type="PANTHER" id="PTHR22912">
    <property type="entry name" value="DISULFIDE OXIDOREDUCTASE"/>
    <property type="match status" value="1"/>
</dbReference>
<feature type="binding site" evidence="9">
    <location>
        <begin position="177"/>
        <end position="184"/>
    </location>
    <ligand>
        <name>NAD(+)</name>
        <dbReference type="ChEBI" id="CHEBI:57540"/>
    </ligand>
</feature>